<dbReference type="EMBL" id="JARKIE010000210">
    <property type="protein sequence ID" value="KAJ7666379.1"/>
    <property type="molecule type" value="Genomic_DNA"/>
</dbReference>
<dbReference type="AlphaFoldDB" id="A0AAD7CW86"/>
<comment type="caution">
    <text evidence="2">The sequence shown here is derived from an EMBL/GenBank/DDBJ whole genome shotgun (WGS) entry which is preliminary data.</text>
</comment>
<evidence type="ECO:0000256" key="1">
    <source>
        <dbReference type="SAM" id="Phobius"/>
    </source>
</evidence>
<sequence>MSQTSRSLVEASTIVWANRVLIASAALFIYDSILNLPTEIRLYKFHSRYRRQLIPFIPLRNTSLVYQIVVICGISWVEFTPQRFLAQRNCLLWYSCELATECGTTSSSVSTQFFRSRMSHSSVTDGSTGAFRSCRPFNQYNRSKSIVIPRM</sequence>
<name>A0AAD7CW86_MYCRO</name>
<dbReference type="Proteomes" id="UP001221757">
    <property type="component" value="Unassembled WGS sequence"/>
</dbReference>
<reference evidence="2" key="1">
    <citation type="submission" date="2023-03" db="EMBL/GenBank/DDBJ databases">
        <title>Massive genome expansion in bonnet fungi (Mycena s.s.) driven by repeated elements and novel gene families across ecological guilds.</title>
        <authorList>
            <consortium name="Lawrence Berkeley National Laboratory"/>
            <person name="Harder C.B."/>
            <person name="Miyauchi S."/>
            <person name="Viragh M."/>
            <person name="Kuo A."/>
            <person name="Thoen E."/>
            <person name="Andreopoulos B."/>
            <person name="Lu D."/>
            <person name="Skrede I."/>
            <person name="Drula E."/>
            <person name="Henrissat B."/>
            <person name="Morin E."/>
            <person name="Kohler A."/>
            <person name="Barry K."/>
            <person name="LaButti K."/>
            <person name="Morin E."/>
            <person name="Salamov A."/>
            <person name="Lipzen A."/>
            <person name="Mereny Z."/>
            <person name="Hegedus B."/>
            <person name="Baldrian P."/>
            <person name="Stursova M."/>
            <person name="Weitz H."/>
            <person name="Taylor A."/>
            <person name="Grigoriev I.V."/>
            <person name="Nagy L.G."/>
            <person name="Martin F."/>
            <person name="Kauserud H."/>
        </authorList>
    </citation>
    <scope>NUCLEOTIDE SEQUENCE</scope>
    <source>
        <strain evidence="2">CBHHK067</strain>
    </source>
</reference>
<feature type="transmembrane region" description="Helical" evidence="1">
    <location>
        <begin position="57"/>
        <end position="77"/>
    </location>
</feature>
<keyword evidence="1" id="KW-0472">Membrane</keyword>
<evidence type="ECO:0000313" key="2">
    <source>
        <dbReference type="EMBL" id="KAJ7666379.1"/>
    </source>
</evidence>
<evidence type="ECO:0000313" key="3">
    <source>
        <dbReference type="Proteomes" id="UP001221757"/>
    </source>
</evidence>
<gene>
    <name evidence="2" type="ORF">B0H17DRAFT_282941</name>
</gene>
<proteinExistence type="predicted"/>
<keyword evidence="1" id="KW-1133">Transmembrane helix</keyword>
<keyword evidence="3" id="KW-1185">Reference proteome</keyword>
<accession>A0AAD7CW86</accession>
<organism evidence="2 3">
    <name type="scientific">Mycena rosella</name>
    <name type="common">Pink bonnet</name>
    <name type="synonym">Agaricus rosellus</name>
    <dbReference type="NCBI Taxonomy" id="1033263"/>
    <lineage>
        <taxon>Eukaryota</taxon>
        <taxon>Fungi</taxon>
        <taxon>Dikarya</taxon>
        <taxon>Basidiomycota</taxon>
        <taxon>Agaricomycotina</taxon>
        <taxon>Agaricomycetes</taxon>
        <taxon>Agaricomycetidae</taxon>
        <taxon>Agaricales</taxon>
        <taxon>Marasmiineae</taxon>
        <taxon>Mycenaceae</taxon>
        <taxon>Mycena</taxon>
    </lineage>
</organism>
<feature type="transmembrane region" description="Helical" evidence="1">
    <location>
        <begin position="16"/>
        <end position="36"/>
    </location>
</feature>
<protein>
    <submittedName>
        <fullName evidence="2">Uncharacterized protein</fullName>
    </submittedName>
</protein>
<keyword evidence="1" id="KW-0812">Transmembrane</keyword>